<accession>A0A0E9TY36</accession>
<proteinExistence type="predicted"/>
<reference evidence="1" key="2">
    <citation type="journal article" date="2015" name="Fish Shellfish Immunol.">
        <title>Early steps in the European eel (Anguilla anguilla)-Vibrio vulnificus interaction in the gills: Role of the RtxA13 toxin.</title>
        <authorList>
            <person name="Callol A."/>
            <person name="Pajuelo D."/>
            <person name="Ebbesson L."/>
            <person name="Teles M."/>
            <person name="MacKenzie S."/>
            <person name="Amaro C."/>
        </authorList>
    </citation>
    <scope>NUCLEOTIDE SEQUENCE</scope>
</reference>
<sequence length="69" mass="7288">MLTVLVYYKRVGGGTSWYGARIAPDLALCLGLSQTGSAQIAFTLPAVRTGVATGPPLGFCFNVKNQRLV</sequence>
<organism evidence="1">
    <name type="scientific">Anguilla anguilla</name>
    <name type="common">European freshwater eel</name>
    <name type="synonym">Muraena anguilla</name>
    <dbReference type="NCBI Taxonomy" id="7936"/>
    <lineage>
        <taxon>Eukaryota</taxon>
        <taxon>Metazoa</taxon>
        <taxon>Chordata</taxon>
        <taxon>Craniata</taxon>
        <taxon>Vertebrata</taxon>
        <taxon>Euteleostomi</taxon>
        <taxon>Actinopterygii</taxon>
        <taxon>Neopterygii</taxon>
        <taxon>Teleostei</taxon>
        <taxon>Anguilliformes</taxon>
        <taxon>Anguillidae</taxon>
        <taxon>Anguilla</taxon>
    </lineage>
</organism>
<evidence type="ECO:0000313" key="1">
    <source>
        <dbReference type="EMBL" id="JAH58451.1"/>
    </source>
</evidence>
<protein>
    <submittedName>
        <fullName evidence="1">Uncharacterized protein</fullName>
    </submittedName>
</protein>
<dbReference type="AlphaFoldDB" id="A0A0E9TY36"/>
<name>A0A0E9TY36_ANGAN</name>
<reference evidence="1" key="1">
    <citation type="submission" date="2014-11" db="EMBL/GenBank/DDBJ databases">
        <authorList>
            <person name="Amaro Gonzalez C."/>
        </authorList>
    </citation>
    <scope>NUCLEOTIDE SEQUENCE</scope>
</reference>
<dbReference type="EMBL" id="GBXM01050126">
    <property type="protein sequence ID" value="JAH58451.1"/>
    <property type="molecule type" value="Transcribed_RNA"/>
</dbReference>